<feature type="non-terminal residue" evidence="1">
    <location>
        <position position="1"/>
    </location>
</feature>
<dbReference type="Proteomes" id="UP001152795">
    <property type="component" value="Unassembled WGS sequence"/>
</dbReference>
<gene>
    <name evidence="1" type="ORF">PACLA_8A081490</name>
</gene>
<dbReference type="EMBL" id="CACRXK020001050">
    <property type="protein sequence ID" value="CAB3986650.1"/>
    <property type="molecule type" value="Genomic_DNA"/>
</dbReference>
<sequence>DDINCQEFKCDIQIDKLSSISWKIPKFPDKEYENGGHIEDQLSDNDHCLPFKVLGTSYNSDLQRALDKAYSYLEEYNRPVFVKLEAEPENIVDRNAIAVNVMSSGDYKILCYSVFLANQRCPRPYDAIDFSRKLFNRYFLNLLHAPMTLTLLITITRRLKNAENGISPLDHNVFGVPAGGIIGCLMFFSKRIFLRMLIAQMEDCEVSLHTVVMAGEFTRIMIYYEFWSPSFGSMEAEYMNPQDKNLTKSLFNFPTKLQRPGPAHAELIQSPTIQRTPVVCRPGNYGTSRTIHKLKQFKAISEYGGNGYQCDVLAGERGPSYTNVNQIKNWKLIHIRVDKLASEMKEIASSELYDE</sequence>
<name>A0A6S7GPT8_PARCT</name>
<dbReference type="AlphaFoldDB" id="A0A6S7GPT8"/>
<evidence type="ECO:0000313" key="1">
    <source>
        <dbReference type="EMBL" id="CAB3986650.1"/>
    </source>
</evidence>
<keyword evidence="2" id="KW-1185">Reference proteome</keyword>
<reference evidence="1" key="1">
    <citation type="submission" date="2020-04" db="EMBL/GenBank/DDBJ databases">
        <authorList>
            <person name="Alioto T."/>
            <person name="Alioto T."/>
            <person name="Gomez Garrido J."/>
        </authorList>
    </citation>
    <scope>NUCLEOTIDE SEQUENCE</scope>
    <source>
        <strain evidence="1">A484AB</strain>
    </source>
</reference>
<evidence type="ECO:0000313" key="2">
    <source>
        <dbReference type="Proteomes" id="UP001152795"/>
    </source>
</evidence>
<accession>A0A6S7GPT8</accession>
<organism evidence="1 2">
    <name type="scientific">Paramuricea clavata</name>
    <name type="common">Red gorgonian</name>
    <name type="synonym">Violescent sea-whip</name>
    <dbReference type="NCBI Taxonomy" id="317549"/>
    <lineage>
        <taxon>Eukaryota</taxon>
        <taxon>Metazoa</taxon>
        <taxon>Cnidaria</taxon>
        <taxon>Anthozoa</taxon>
        <taxon>Octocorallia</taxon>
        <taxon>Malacalcyonacea</taxon>
        <taxon>Plexauridae</taxon>
        <taxon>Paramuricea</taxon>
    </lineage>
</organism>
<protein>
    <submittedName>
        <fullName evidence="1">Uncharacterized protein</fullName>
    </submittedName>
</protein>
<feature type="non-terminal residue" evidence="1">
    <location>
        <position position="355"/>
    </location>
</feature>
<proteinExistence type="predicted"/>
<comment type="caution">
    <text evidence="1">The sequence shown here is derived from an EMBL/GenBank/DDBJ whole genome shotgun (WGS) entry which is preliminary data.</text>
</comment>